<reference evidence="4" key="1">
    <citation type="submission" date="2016-10" db="EMBL/GenBank/DDBJ databases">
        <authorList>
            <person name="Varghese N."/>
            <person name="Submissions S."/>
        </authorList>
    </citation>
    <scope>NUCLEOTIDE SEQUENCE [LARGE SCALE GENOMIC DNA]</scope>
    <source>
        <strain evidence="4">DSM 18579</strain>
    </source>
</reference>
<organism evidence="3 4">
    <name type="scientific">Thorsellia anophelis DSM 18579</name>
    <dbReference type="NCBI Taxonomy" id="1123402"/>
    <lineage>
        <taxon>Bacteria</taxon>
        <taxon>Pseudomonadati</taxon>
        <taxon>Pseudomonadota</taxon>
        <taxon>Gammaproteobacteria</taxon>
        <taxon>Enterobacterales</taxon>
        <taxon>Thorselliaceae</taxon>
        <taxon>Thorsellia</taxon>
    </lineage>
</organism>
<keyword evidence="2" id="KW-0732">Signal</keyword>
<dbReference type="OrthoDB" id="7063162at2"/>
<dbReference type="Proteomes" id="UP000242642">
    <property type="component" value="Unassembled WGS sequence"/>
</dbReference>
<feature type="chain" id="PRO_5017240965" evidence="2">
    <location>
        <begin position="24"/>
        <end position="415"/>
    </location>
</feature>
<gene>
    <name evidence="3" type="ORF">SAMN02583745_02775</name>
</gene>
<feature type="signal peptide" evidence="2">
    <location>
        <begin position="1"/>
        <end position="23"/>
    </location>
</feature>
<dbReference type="STRING" id="1123402.SAMN02583745_02775"/>
<feature type="compositionally biased region" description="Gly residues" evidence="1">
    <location>
        <begin position="250"/>
        <end position="263"/>
    </location>
</feature>
<evidence type="ECO:0000313" key="4">
    <source>
        <dbReference type="Proteomes" id="UP000242642"/>
    </source>
</evidence>
<dbReference type="EMBL" id="FOHV01000042">
    <property type="protein sequence ID" value="SET57867.1"/>
    <property type="molecule type" value="Genomic_DNA"/>
</dbReference>
<accession>A0A1I0FIP1</accession>
<proteinExistence type="predicted"/>
<feature type="region of interest" description="Disordered" evidence="1">
    <location>
        <begin position="215"/>
        <end position="263"/>
    </location>
</feature>
<dbReference type="AlphaFoldDB" id="A0A1I0FIP1"/>
<name>A0A1I0FIP1_9GAMM</name>
<keyword evidence="4" id="KW-1185">Reference proteome</keyword>
<sequence length="415" mass="45720">MQPKNKIKCLVVAMAVLSTSSFAATIIEKKAGTTVMGHFPYFESIGSRVIESSINDNGTLKISVGAKIEVPSYLYQYNSNTKSPLFNFGDQDNDVAAILGNPNPGQIPPALVPDKFTEVQWYIIEAMPGFRFADEPGTEKVIERWNDEQVKIIRKIEDEQFVNFFEGNQNSKALIVPEAAVGYRIGFWALPQTETGVPNAGNWVKVFDLGRLFTQKAPEEPGPGENPGLNPDNPNNPDPDPGCNNEKCGEPGGENPDGGGGIVPGENWVINIYDAMDPTKNDDDVLVKDTDILKVDHQYYATIRIRKATPTEGIGTVYRDPTPEELETLEWEILDTKDGNKPFASYKSSTNPTRVNNDAGSVTIGSETFKKYSFTTQATNDDALQVLKDKGPNFSEQGWGLGIKLEIQENYTEKP</sequence>
<protein>
    <submittedName>
        <fullName evidence="3">Uncharacterized protein</fullName>
    </submittedName>
</protein>
<evidence type="ECO:0000256" key="2">
    <source>
        <dbReference type="SAM" id="SignalP"/>
    </source>
</evidence>
<evidence type="ECO:0000313" key="3">
    <source>
        <dbReference type="EMBL" id="SET57867.1"/>
    </source>
</evidence>
<evidence type="ECO:0000256" key="1">
    <source>
        <dbReference type="SAM" id="MobiDB-lite"/>
    </source>
</evidence>
<dbReference type="RefSeq" id="WP_093322355.1">
    <property type="nucleotide sequence ID" value="NZ_FOHV01000042.1"/>
</dbReference>